<dbReference type="AlphaFoldDB" id="A0A2A5AUN1"/>
<protein>
    <submittedName>
        <fullName evidence="1">Uncharacterized protein</fullName>
    </submittedName>
</protein>
<accession>A0A2A5AUN1</accession>
<sequence>MKYLYWAIALILTIPLAFLGIQTLASERVEVVQLHTINEEGEEVTTRLWMVDDEGFQYLRVGVAGSGWFARSQANEEIQLTRNGDTRSYRIVLRQDKSDRINELMQQKYTWGDTFIGYAFGGREGSTPVELHRLQ</sequence>
<name>A0A2A5AUN1_9GAMM</name>
<organism evidence="1 2">
    <name type="scientific">SAR86 cluster bacterium</name>
    <dbReference type="NCBI Taxonomy" id="2030880"/>
    <lineage>
        <taxon>Bacteria</taxon>
        <taxon>Pseudomonadati</taxon>
        <taxon>Pseudomonadota</taxon>
        <taxon>Gammaproteobacteria</taxon>
        <taxon>SAR86 cluster</taxon>
    </lineage>
</organism>
<proteinExistence type="predicted"/>
<evidence type="ECO:0000313" key="2">
    <source>
        <dbReference type="Proteomes" id="UP000218327"/>
    </source>
</evidence>
<evidence type="ECO:0000313" key="1">
    <source>
        <dbReference type="EMBL" id="PCJ23003.1"/>
    </source>
</evidence>
<gene>
    <name evidence="1" type="ORF">COA96_12880</name>
</gene>
<reference evidence="2" key="1">
    <citation type="submission" date="2017-08" db="EMBL/GenBank/DDBJ databases">
        <title>A dynamic microbial community with high functional redundancy inhabits the cold, oxic subseafloor aquifer.</title>
        <authorList>
            <person name="Tully B.J."/>
            <person name="Wheat C.G."/>
            <person name="Glazer B.T."/>
            <person name="Huber J.A."/>
        </authorList>
    </citation>
    <scope>NUCLEOTIDE SEQUENCE [LARGE SCALE GENOMIC DNA]</scope>
</reference>
<dbReference type="EMBL" id="NVVJ01000046">
    <property type="protein sequence ID" value="PCJ23003.1"/>
    <property type="molecule type" value="Genomic_DNA"/>
</dbReference>
<dbReference type="Proteomes" id="UP000218327">
    <property type="component" value="Unassembled WGS sequence"/>
</dbReference>
<comment type="caution">
    <text evidence="1">The sequence shown here is derived from an EMBL/GenBank/DDBJ whole genome shotgun (WGS) entry which is preliminary data.</text>
</comment>